<dbReference type="Proteomes" id="UP001153269">
    <property type="component" value="Unassembled WGS sequence"/>
</dbReference>
<evidence type="ECO:0000256" key="1">
    <source>
        <dbReference type="SAM" id="MobiDB-lite"/>
    </source>
</evidence>
<feature type="compositionally biased region" description="Basic and acidic residues" evidence="1">
    <location>
        <begin position="223"/>
        <end position="235"/>
    </location>
</feature>
<keyword evidence="3" id="KW-1185">Reference proteome</keyword>
<feature type="compositionally biased region" description="Polar residues" evidence="1">
    <location>
        <begin position="133"/>
        <end position="143"/>
    </location>
</feature>
<name>A0A9N7V9I8_PLEPL</name>
<protein>
    <submittedName>
        <fullName evidence="2">Uncharacterized protein</fullName>
    </submittedName>
</protein>
<feature type="compositionally biased region" description="Basic residues" evidence="1">
    <location>
        <begin position="151"/>
        <end position="161"/>
    </location>
</feature>
<feature type="region of interest" description="Disordered" evidence="1">
    <location>
        <begin position="132"/>
        <end position="235"/>
    </location>
</feature>
<proteinExistence type="predicted"/>
<accession>A0A9N7V9I8</accession>
<gene>
    <name evidence="2" type="ORF">PLEPLA_LOCUS34404</name>
</gene>
<dbReference type="AlphaFoldDB" id="A0A9N7V9I8"/>
<dbReference type="EMBL" id="CADEAL010003924">
    <property type="protein sequence ID" value="CAB1446679.1"/>
    <property type="molecule type" value="Genomic_DNA"/>
</dbReference>
<reference evidence="2" key="1">
    <citation type="submission" date="2020-03" db="EMBL/GenBank/DDBJ databases">
        <authorList>
            <person name="Weist P."/>
        </authorList>
    </citation>
    <scope>NUCLEOTIDE SEQUENCE</scope>
</reference>
<evidence type="ECO:0000313" key="3">
    <source>
        <dbReference type="Proteomes" id="UP001153269"/>
    </source>
</evidence>
<evidence type="ECO:0000313" key="2">
    <source>
        <dbReference type="EMBL" id="CAB1446679.1"/>
    </source>
</evidence>
<comment type="caution">
    <text evidence="2">The sequence shown here is derived from an EMBL/GenBank/DDBJ whole genome shotgun (WGS) entry which is preliminary data.</text>
</comment>
<sequence length="235" mass="26110">MQRGWKASLCRAYSMLGITGASRQTGHQGGHRGMGSYIKMPVDHERIVKDGVALPGHKPGLDQPRLGSLVVHWCQITLTCDLRGEVGGVAGYKQLQLLIKVAALEVDIPGSNSSFNLNSARQKLPLTRWPRTETLSPLSTDNPATVVPSCRRAKTLPRRTRSILSETGKDLAKENEKNPLRFGPAQSRRRPQRLRDQRPEARTSSTSSFRDSRYSGRARNPAKQHEVRDICLGRV</sequence>
<feature type="compositionally biased region" description="Basic and acidic residues" evidence="1">
    <location>
        <begin position="167"/>
        <end position="179"/>
    </location>
</feature>
<organism evidence="2 3">
    <name type="scientific">Pleuronectes platessa</name>
    <name type="common">European plaice</name>
    <dbReference type="NCBI Taxonomy" id="8262"/>
    <lineage>
        <taxon>Eukaryota</taxon>
        <taxon>Metazoa</taxon>
        <taxon>Chordata</taxon>
        <taxon>Craniata</taxon>
        <taxon>Vertebrata</taxon>
        <taxon>Euteleostomi</taxon>
        <taxon>Actinopterygii</taxon>
        <taxon>Neopterygii</taxon>
        <taxon>Teleostei</taxon>
        <taxon>Neoteleostei</taxon>
        <taxon>Acanthomorphata</taxon>
        <taxon>Carangaria</taxon>
        <taxon>Pleuronectiformes</taxon>
        <taxon>Pleuronectoidei</taxon>
        <taxon>Pleuronectidae</taxon>
        <taxon>Pleuronectes</taxon>
    </lineage>
</organism>